<organism evidence="15 16">
    <name type="scientific">Eucalyptus globulus</name>
    <name type="common">Tasmanian blue gum</name>
    <dbReference type="NCBI Taxonomy" id="34317"/>
    <lineage>
        <taxon>Eukaryota</taxon>
        <taxon>Viridiplantae</taxon>
        <taxon>Streptophyta</taxon>
        <taxon>Embryophyta</taxon>
        <taxon>Tracheophyta</taxon>
        <taxon>Spermatophyta</taxon>
        <taxon>Magnoliopsida</taxon>
        <taxon>eudicotyledons</taxon>
        <taxon>Gunneridae</taxon>
        <taxon>Pentapetalae</taxon>
        <taxon>rosids</taxon>
        <taxon>malvids</taxon>
        <taxon>Myrtales</taxon>
        <taxon>Myrtaceae</taxon>
        <taxon>Myrtoideae</taxon>
        <taxon>Eucalypteae</taxon>
        <taxon>Eucalyptus</taxon>
    </lineage>
</organism>
<comment type="caution">
    <text evidence="15">The sequence shown here is derived from an EMBL/GenBank/DDBJ whole genome shotgun (WGS) entry which is preliminary data.</text>
</comment>
<evidence type="ECO:0000313" key="15">
    <source>
        <dbReference type="EMBL" id="KAL3751492.1"/>
    </source>
</evidence>
<name>A0ABD3LNP0_EUCGL</name>
<dbReference type="EMBL" id="JBJKBG010000002">
    <property type="protein sequence ID" value="KAL3751492.1"/>
    <property type="molecule type" value="Genomic_DNA"/>
</dbReference>
<dbReference type="PRINTS" id="PR00385">
    <property type="entry name" value="P450"/>
</dbReference>
<dbReference type="PANTHER" id="PTHR24282:SF20">
    <property type="entry name" value="CYTOCHROME P450 CYP749A22-LIKE"/>
    <property type="match status" value="1"/>
</dbReference>
<dbReference type="PRINTS" id="PR00463">
    <property type="entry name" value="EP450I"/>
</dbReference>
<dbReference type="InterPro" id="IPR001128">
    <property type="entry name" value="Cyt_P450"/>
</dbReference>
<evidence type="ECO:0000256" key="8">
    <source>
        <dbReference type="ARBA" id="ARBA00023002"/>
    </source>
</evidence>
<evidence type="ECO:0000256" key="10">
    <source>
        <dbReference type="ARBA" id="ARBA00023033"/>
    </source>
</evidence>
<dbReference type="Gene3D" id="1.10.630.10">
    <property type="entry name" value="Cytochrome P450"/>
    <property type="match status" value="1"/>
</dbReference>
<keyword evidence="7 14" id="KW-1133">Transmembrane helix</keyword>
<keyword evidence="10 13" id="KW-0503">Monooxygenase</keyword>
<evidence type="ECO:0000256" key="11">
    <source>
        <dbReference type="ARBA" id="ARBA00023136"/>
    </source>
</evidence>
<sequence>MTLSPGYQISPAEAIKSSIIITSQSEIWISSFLHFLPFLAWKETMQVLILLSSLFLFFFLSLAKLWYKLWWKPHRIQRILNEQGIRGPPYKFVHGSSKESFKMITQVRDIPMNNLSHDIFPKIQPEIRTWTNTYGRNYLSWHGTQAQLVITEPELIKEVLVNRDKTYPKTPATDFVKKLLGDGLVTTNNEEKWAKQRKLANHAFHGGSLKNMVPMMVDTIHVMLARWKHQEGKEIDVFEDFKLLTCEVISKTAFGSSYIEGRNIFQMLTRLGVLLTKNLHHVRFPGLSKFWKTADEIEAEKLQKGIYDAILGIVKKREEKVKTGEAADVGNDFLGQLVKASRGMDNSKKITIDDLVDECKTFYLAGQETTNALMTWVVFLLAAHPNWQEKARKEVLHVFGNNDPDSDGIAKLKTMSMIINETLRLYPPVIGMSRQVEQQLRLGKLLLPTNIHIIIGNLKLHHDPKIWGEDVLLFKPERFAEGIARATNNNPVVFIPFSFGPRICAGMNFATHEVKIILSMILQRYAFKLSPAYVHCPVQVLTIGPKHGLQVIFQPL</sequence>
<keyword evidence="6 12" id="KW-0479">Metal-binding</keyword>
<evidence type="ECO:0000256" key="9">
    <source>
        <dbReference type="ARBA" id="ARBA00023004"/>
    </source>
</evidence>
<evidence type="ECO:0000313" key="16">
    <source>
        <dbReference type="Proteomes" id="UP001634007"/>
    </source>
</evidence>
<evidence type="ECO:0000256" key="6">
    <source>
        <dbReference type="ARBA" id="ARBA00022723"/>
    </source>
</evidence>
<keyword evidence="4 12" id="KW-0349">Heme</keyword>
<accession>A0ABD3LNP0</accession>
<dbReference type="InterPro" id="IPR050665">
    <property type="entry name" value="Cytochrome_P450_Monooxygen"/>
</dbReference>
<keyword evidence="5 14" id="KW-0812">Transmembrane</keyword>
<proteinExistence type="inferred from homology"/>
<evidence type="ECO:0000256" key="1">
    <source>
        <dbReference type="ARBA" id="ARBA00001971"/>
    </source>
</evidence>
<dbReference type="Pfam" id="PF00067">
    <property type="entry name" value="p450"/>
    <property type="match status" value="1"/>
</dbReference>
<evidence type="ECO:0000256" key="13">
    <source>
        <dbReference type="RuleBase" id="RU000461"/>
    </source>
</evidence>
<gene>
    <name evidence="15" type="ORF">ACJRO7_012341</name>
</gene>
<dbReference type="InterPro" id="IPR002401">
    <property type="entry name" value="Cyt_P450_E_grp-I"/>
</dbReference>
<keyword evidence="8 13" id="KW-0560">Oxidoreductase</keyword>
<dbReference type="PANTHER" id="PTHR24282">
    <property type="entry name" value="CYTOCHROME P450 FAMILY MEMBER"/>
    <property type="match status" value="1"/>
</dbReference>
<feature type="binding site" description="axial binding residue" evidence="12">
    <location>
        <position position="504"/>
    </location>
    <ligand>
        <name>heme</name>
        <dbReference type="ChEBI" id="CHEBI:30413"/>
    </ligand>
    <ligandPart>
        <name>Fe</name>
        <dbReference type="ChEBI" id="CHEBI:18248"/>
    </ligandPart>
</feature>
<evidence type="ECO:0000256" key="14">
    <source>
        <dbReference type="SAM" id="Phobius"/>
    </source>
</evidence>
<dbReference type="GO" id="GO:0016020">
    <property type="term" value="C:membrane"/>
    <property type="evidence" value="ECO:0007669"/>
    <property type="project" value="UniProtKB-SubCell"/>
</dbReference>
<dbReference type="Proteomes" id="UP001634007">
    <property type="component" value="Unassembled WGS sequence"/>
</dbReference>
<dbReference type="PROSITE" id="PS00086">
    <property type="entry name" value="CYTOCHROME_P450"/>
    <property type="match status" value="1"/>
</dbReference>
<dbReference type="GO" id="GO:0004497">
    <property type="term" value="F:monooxygenase activity"/>
    <property type="evidence" value="ECO:0007669"/>
    <property type="project" value="UniProtKB-KW"/>
</dbReference>
<evidence type="ECO:0000256" key="2">
    <source>
        <dbReference type="ARBA" id="ARBA00004167"/>
    </source>
</evidence>
<dbReference type="AlphaFoldDB" id="A0ABD3LNP0"/>
<keyword evidence="11 14" id="KW-0472">Membrane</keyword>
<comment type="cofactor">
    <cofactor evidence="1 12">
        <name>heme</name>
        <dbReference type="ChEBI" id="CHEBI:30413"/>
    </cofactor>
</comment>
<evidence type="ECO:0000256" key="5">
    <source>
        <dbReference type="ARBA" id="ARBA00022692"/>
    </source>
</evidence>
<dbReference type="GO" id="GO:0046872">
    <property type="term" value="F:metal ion binding"/>
    <property type="evidence" value="ECO:0007669"/>
    <property type="project" value="UniProtKB-KW"/>
</dbReference>
<keyword evidence="9 12" id="KW-0408">Iron</keyword>
<evidence type="ECO:0000256" key="7">
    <source>
        <dbReference type="ARBA" id="ARBA00022989"/>
    </source>
</evidence>
<evidence type="ECO:0000256" key="12">
    <source>
        <dbReference type="PIRSR" id="PIRSR602401-1"/>
    </source>
</evidence>
<dbReference type="InterPro" id="IPR036396">
    <property type="entry name" value="Cyt_P450_sf"/>
</dbReference>
<keyword evidence="16" id="KW-1185">Reference proteome</keyword>
<dbReference type="SUPFAM" id="SSF48264">
    <property type="entry name" value="Cytochrome P450"/>
    <property type="match status" value="1"/>
</dbReference>
<dbReference type="InterPro" id="IPR017972">
    <property type="entry name" value="Cyt_P450_CS"/>
</dbReference>
<comment type="similarity">
    <text evidence="3 13">Belongs to the cytochrome P450 family.</text>
</comment>
<protein>
    <recommendedName>
        <fullName evidence="17">Cytochrome P450</fullName>
    </recommendedName>
</protein>
<evidence type="ECO:0008006" key="17">
    <source>
        <dbReference type="Google" id="ProtNLM"/>
    </source>
</evidence>
<feature type="transmembrane region" description="Helical" evidence="14">
    <location>
        <begin position="45"/>
        <end position="67"/>
    </location>
</feature>
<reference evidence="15 16" key="1">
    <citation type="submission" date="2024-11" db="EMBL/GenBank/DDBJ databases">
        <title>Chromosome-level genome assembly of Eucalyptus globulus Labill. provides insights into its genome evolution.</title>
        <authorList>
            <person name="Li X."/>
        </authorList>
    </citation>
    <scope>NUCLEOTIDE SEQUENCE [LARGE SCALE GENOMIC DNA]</scope>
    <source>
        <strain evidence="15">CL2024</strain>
        <tissue evidence="15">Fresh tender leaves</tissue>
    </source>
</reference>
<evidence type="ECO:0000256" key="4">
    <source>
        <dbReference type="ARBA" id="ARBA00022617"/>
    </source>
</evidence>
<comment type="subcellular location">
    <subcellularLocation>
        <location evidence="2">Membrane</location>
        <topology evidence="2">Single-pass membrane protein</topology>
    </subcellularLocation>
</comment>
<evidence type="ECO:0000256" key="3">
    <source>
        <dbReference type="ARBA" id="ARBA00010617"/>
    </source>
</evidence>